<sequence length="213" mass="24765">MTGQPGTISGSMSDEELIARILAGEKRLFELLIRKYNQRLYRIGMSILEIEAEAEDAMQTAYINAYENLPRFEQRSSFGTWLTRIMLNQCYEQKRKSKRVLSSIEQPDNFISMQTPANELDNKELSHVLEQAIAQLPEKYRLVFVLREMEDLSVRETSAVLNIEEPNVKVRLNRAKTMLRENLTGYLKERVYNFHLSRCDKIVNNVMQNLGIA</sequence>
<reference evidence="7 8" key="1">
    <citation type="submission" date="2016-10" db="EMBL/GenBank/DDBJ databases">
        <authorList>
            <person name="de Groot N.N."/>
        </authorList>
    </citation>
    <scope>NUCLEOTIDE SEQUENCE [LARGE SCALE GENOMIC DNA]</scope>
    <source>
        <strain evidence="7 8">DSM 21039</strain>
    </source>
</reference>
<evidence type="ECO:0000259" key="6">
    <source>
        <dbReference type="Pfam" id="PF08281"/>
    </source>
</evidence>
<feature type="domain" description="RNA polymerase sigma-70 region 2" evidence="5">
    <location>
        <begin position="32"/>
        <end position="99"/>
    </location>
</feature>
<dbReference type="GO" id="GO:0003677">
    <property type="term" value="F:DNA binding"/>
    <property type="evidence" value="ECO:0007669"/>
    <property type="project" value="InterPro"/>
</dbReference>
<dbReference type="EMBL" id="FOBB01000008">
    <property type="protein sequence ID" value="SEN12686.1"/>
    <property type="molecule type" value="Genomic_DNA"/>
</dbReference>
<dbReference type="InterPro" id="IPR014284">
    <property type="entry name" value="RNA_pol_sigma-70_dom"/>
</dbReference>
<keyword evidence="8" id="KW-1185">Reference proteome</keyword>
<accession>A0A1H8DZU6</accession>
<evidence type="ECO:0000256" key="3">
    <source>
        <dbReference type="ARBA" id="ARBA00023082"/>
    </source>
</evidence>
<keyword evidence="4" id="KW-0804">Transcription</keyword>
<dbReference type="InterPro" id="IPR036388">
    <property type="entry name" value="WH-like_DNA-bd_sf"/>
</dbReference>
<dbReference type="GO" id="GO:0006352">
    <property type="term" value="P:DNA-templated transcription initiation"/>
    <property type="evidence" value="ECO:0007669"/>
    <property type="project" value="InterPro"/>
</dbReference>
<evidence type="ECO:0000256" key="1">
    <source>
        <dbReference type="ARBA" id="ARBA00010641"/>
    </source>
</evidence>
<keyword evidence="3" id="KW-0731">Sigma factor</keyword>
<dbReference type="InterPro" id="IPR007627">
    <property type="entry name" value="RNA_pol_sigma70_r2"/>
</dbReference>
<name>A0A1H8DZU6_9BACT</name>
<evidence type="ECO:0000313" key="7">
    <source>
        <dbReference type="EMBL" id="SEN12686.1"/>
    </source>
</evidence>
<dbReference type="AlphaFoldDB" id="A0A1H8DZU6"/>
<dbReference type="Pfam" id="PF08281">
    <property type="entry name" value="Sigma70_r4_2"/>
    <property type="match status" value="1"/>
</dbReference>
<evidence type="ECO:0000259" key="5">
    <source>
        <dbReference type="Pfam" id="PF04542"/>
    </source>
</evidence>
<evidence type="ECO:0000313" key="8">
    <source>
        <dbReference type="Proteomes" id="UP000198984"/>
    </source>
</evidence>
<organism evidence="7 8">
    <name type="scientific">Chitinophaga rupis</name>
    <dbReference type="NCBI Taxonomy" id="573321"/>
    <lineage>
        <taxon>Bacteria</taxon>
        <taxon>Pseudomonadati</taxon>
        <taxon>Bacteroidota</taxon>
        <taxon>Chitinophagia</taxon>
        <taxon>Chitinophagales</taxon>
        <taxon>Chitinophagaceae</taxon>
        <taxon>Chitinophaga</taxon>
    </lineage>
</organism>
<dbReference type="Pfam" id="PF04542">
    <property type="entry name" value="Sigma70_r2"/>
    <property type="match status" value="1"/>
</dbReference>
<dbReference type="SUPFAM" id="SSF88946">
    <property type="entry name" value="Sigma2 domain of RNA polymerase sigma factors"/>
    <property type="match status" value="1"/>
</dbReference>
<gene>
    <name evidence="7" type="ORF">SAMN04488505_108146</name>
</gene>
<dbReference type="PANTHER" id="PTHR43133:SF51">
    <property type="entry name" value="RNA POLYMERASE SIGMA FACTOR"/>
    <property type="match status" value="1"/>
</dbReference>
<keyword evidence="2" id="KW-0805">Transcription regulation</keyword>
<feature type="domain" description="RNA polymerase sigma factor 70 region 4 type 2" evidence="6">
    <location>
        <begin position="128"/>
        <end position="179"/>
    </location>
</feature>
<dbReference type="STRING" id="573321.SAMN04488505_108146"/>
<dbReference type="InterPro" id="IPR013325">
    <property type="entry name" value="RNA_pol_sigma_r2"/>
</dbReference>
<evidence type="ECO:0000256" key="2">
    <source>
        <dbReference type="ARBA" id="ARBA00023015"/>
    </source>
</evidence>
<comment type="similarity">
    <text evidence="1">Belongs to the sigma-70 factor family. ECF subfamily.</text>
</comment>
<dbReference type="GO" id="GO:0016987">
    <property type="term" value="F:sigma factor activity"/>
    <property type="evidence" value="ECO:0007669"/>
    <property type="project" value="UniProtKB-KW"/>
</dbReference>
<dbReference type="Proteomes" id="UP000198984">
    <property type="component" value="Unassembled WGS sequence"/>
</dbReference>
<proteinExistence type="inferred from homology"/>
<dbReference type="CDD" id="cd06171">
    <property type="entry name" value="Sigma70_r4"/>
    <property type="match status" value="1"/>
</dbReference>
<evidence type="ECO:0000256" key="4">
    <source>
        <dbReference type="ARBA" id="ARBA00023163"/>
    </source>
</evidence>
<dbReference type="InterPro" id="IPR013249">
    <property type="entry name" value="RNA_pol_sigma70_r4_t2"/>
</dbReference>
<dbReference type="Gene3D" id="1.10.1740.10">
    <property type="match status" value="1"/>
</dbReference>
<protein>
    <submittedName>
        <fullName evidence="7">RNA polymerase sigma-70 factor, ECF subfamily</fullName>
    </submittedName>
</protein>
<dbReference type="InterPro" id="IPR013324">
    <property type="entry name" value="RNA_pol_sigma_r3/r4-like"/>
</dbReference>
<dbReference type="SUPFAM" id="SSF88659">
    <property type="entry name" value="Sigma3 and sigma4 domains of RNA polymerase sigma factors"/>
    <property type="match status" value="1"/>
</dbReference>
<dbReference type="PANTHER" id="PTHR43133">
    <property type="entry name" value="RNA POLYMERASE ECF-TYPE SIGMA FACTO"/>
    <property type="match status" value="1"/>
</dbReference>
<dbReference type="Gene3D" id="1.10.10.10">
    <property type="entry name" value="Winged helix-like DNA-binding domain superfamily/Winged helix DNA-binding domain"/>
    <property type="match status" value="1"/>
</dbReference>
<dbReference type="InterPro" id="IPR039425">
    <property type="entry name" value="RNA_pol_sigma-70-like"/>
</dbReference>
<dbReference type="NCBIfam" id="TIGR02937">
    <property type="entry name" value="sigma70-ECF"/>
    <property type="match status" value="1"/>
</dbReference>